<protein>
    <recommendedName>
        <fullName evidence="4">Casein kinase II beta 2 subunit</fullName>
    </recommendedName>
</protein>
<keyword evidence="3" id="KW-1185">Reference proteome</keyword>
<accession>U1HYU0</accession>
<reference evidence="3" key="1">
    <citation type="journal article" date="2014" name="BMC Genomics">
        <title>Genome characteristics reveal the impact of lichenization on lichen-forming fungus Endocarpon pusillum Hedwig (Verrucariales, Ascomycota).</title>
        <authorList>
            <person name="Wang Y.-Y."/>
            <person name="Liu B."/>
            <person name="Zhang X.-Y."/>
            <person name="Zhou Q.-M."/>
            <person name="Zhang T."/>
            <person name="Li H."/>
            <person name="Yu Y.-F."/>
            <person name="Zhang X.-L."/>
            <person name="Hao X.-Y."/>
            <person name="Wang M."/>
            <person name="Wang L."/>
            <person name="Wei J.-C."/>
        </authorList>
    </citation>
    <scope>NUCLEOTIDE SEQUENCE [LARGE SCALE GENOMIC DNA]</scope>
    <source>
        <strain evidence="3">Z07020 / HMAS-L-300199</strain>
    </source>
</reference>
<gene>
    <name evidence="2" type="ORF">EPUS_01393</name>
</gene>
<organism evidence="2 3">
    <name type="scientific">Endocarpon pusillum (strain Z07020 / HMAS-L-300199)</name>
    <name type="common">Lichen-forming fungus</name>
    <dbReference type="NCBI Taxonomy" id="1263415"/>
    <lineage>
        <taxon>Eukaryota</taxon>
        <taxon>Fungi</taxon>
        <taxon>Dikarya</taxon>
        <taxon>Ascomycota</taxon>
        <taxon>Pezizomycotina</taxon>
        <taxon>Eurotiomycetes</taxon>
        <taxon>Chaetothyriomycetidae</taxon>
        <taxon>Verrucariales</taxon>
        <taxon>Verrucariaceae</taxon>
        <taxon>Endocarpon</taxon>
    </lineage>
</organism>
<proteinExistence type="predicted"/>
<sequence length="459" mass="50418">MANLGGGHLVGKALKVIRFAVEKTGRVLHDRLPQVARAAEVEAQPVYARNTAPHHPISRVAAIRQSQSQYRSRWYSTQRAVKSSFRPFSSSTRSTTRYDRTALPTSQTSQAVSRLTSRAPFASSLRPNLTGGTLCRSAGGYSTGAGRIGGARYFSHTPAAPAQVVNNVSQAVRAFWLSGQKAQFDGMSPRNEKRFRTISPLQEKAGRKMRCLPAAAPGSYVDFKVAPTITAIGPLSKNPAAGSAQDQESLNNSYVMDMLSIDFGRALKDLAIVMNDLQKLSNLGDLPIYLPNSSTLRVRFPGCDAETVDRLCEELSIRRGLVYQDENFDASNGTEMALLFPFAPSHTPSDNTFSPKVEVRQCWKHDSVDWQDMQSPRQQLSPKHSILSATSHDFEEVQAVGENPWLMSPSGYSSLNGSGEGDATIYSDHAAQDHITRPSGYEGLEGIYRFLEECDRARR</sequence>
<name>U1HYU0_ENDPU</name>
<dbReference type="eggNOG" id="ENOG502S2SB">
    <property type="taxonomic scope" value="Eukaryota"/>
</dbReference>
<dbReference type="Proteomes" id="UP000019373">
    <property type="component" value="Unassembled WGS sequence"/>
</dbReference>
<evidence type="ECO:0000256" key="1">
    <source>
        <dbReference type="SAM" id="MobiDB-lite"/>
    </source>
</evidence>
<dbReference type="OMA" id="KGRWYTT"/>
<dbReference type="HOGENOM" id="CLU_035164_0_0_1"/>
<dbReference type="PANTHER" id="PTHR42342:SF1">
    <property type="entry name" value="STATIONARY PHASE PROTEIN 5"/>
    <property type="match status" value="1"/>
</dbReference>
<feature type="region of interest" description="Disordered" evidence="1">
    <location>
        <begin position="87"/>
        <end position="109"/>
    </location>
</feature>
<dbReference type="InterPro" id="IPR038816">
    <property type="entry name" value="Stationary_phase_5"/>
</dbReference>
<dbReference type="PANTHER" id="PTHR42342">
    <property type="entry name" value="STATIONARY PHASE PROTEIN 5"/>
    <property type="match status" value="1"/>
</dbReference>
<dbReference type="GeneID" id="19236450"/>
<dbReference type="OrthoDB" id="416253at2759"/>
<dbReference type="GO" id="GO:0070628">
    <property type="term" value="F:proteasome binding"/>
    <property type="evidence" value="ECO:0007669"/>
    <property type="project" value="InterPro"/>
</dbReference>
<dbReference type="AlphaFoldDB" id="U1HYU0"/>
<evidence type="ECO:0008006" key="4">
    <source>
        <dbReference type="Google" id="ProtNLM"/>
    </source>
</evidence>
<evidence type="ECO:0000313" key="3">
    <source>
        <dbReference type="Proteomes" id="UP000019373"/>
    </source>
</evidence>
<dbReference type="EMBL" id="KE720780">
    <property type="protein sequence ID" value="ERF76060.1"/>
    <property type="molecule type" value="Genomic_DNA"/>
</dbReference>
<dbReference type="RefSeq" id="XP_007786526.1">
    <property type="nucleotide sequence ID" value="XM_007788336.1"/>
</dbReference>
<dbReference type="GO" id="GO:0043248">
    <property type="term" value="P:proteasome assembly"/>
    <property type="evidence" value="ECO:0007669"/>
    <property type="project" value="TreeGrafter"/>
</dbReference>
<evidence type="ECO:0000313" key="2">
    <source>
        <dbReference type="EMBL" id="ERF76060.1"/>
    </source>
</evidence>